<evidence type="ECO:0000256" key="5">
    <source>
        <dbReference type="ARBA" id="ARBA00022448"/>
    </source>
</evidence>
<keyword evidence="10 13" id="KW-1133">Transmembrane helix</keyword>
<comment type="similarity">
    <text evidence="3">Belongs to the glycosyl hydrolase 29 family.</text>
</comment>
<dbReference type="Gene3D" id="1.10.3720.10">
    <property type="entry name" value="MetI-like"/>
    <property type="match status" value="1"/>
</dbReference>
<reference evidence="15 16" key="2">
    <citation type="submission" date="2020-03" db="EMBL/GenBank/DDBJ databases">
        <authorList>
            <person name="Ichikawa N."/>
            <person name="Kimura A."/>
            <person name="Kitahashi Y."/>
            <person name="Uohara A."/>
        </authorList>
    </citation>
    <scope>NUCLEOTIDE SEQUENCE [LARGE SCALE GENOMIC DNA]</scope>
    <source>
        <strain evidence="15 16">NBRC 108638</strain>
    </source>
</reference>
<evidence type="ECO:0000256" key="7">
    <source>
        <dbReference type="ARBA" id="ARBA00022692"/>
    </source>
</evidence>
<dbReference type="GO" id="GO:0004560">
    <property type="term" value="F:alpha-L-fucosidase activity"/>
    <property type="evidence" value="ECO:0007669"/>
    <property type="project" value="InterPro"/>
</dbReference>
<dbReference type="EMBL" id="BLPG01000001">
    <property type="protein sequence ID" value="GFJ94017.1"/>
    <property type="molecule type" value="Genomic_DNA"/>
</dbReference>
<dbReference type="Gene3D" id="3.20.20.80">
    <property type="entry name" value="Glycosidases"/>
    <property type="match status" value="1"/>
</dbReference>
<keyword evidence="5 13" id="KW-0813">Transport</keyword>
<feature type="transmembrane region" description="Helical" evidence="13">
    <location>
        <begin position="135"/>
        <end position="155"/>
    </location>
</feature>
<dbReference type="InterPro" id="IPR035906">
    <property type="entry name" value="MetI-like_sf"/>
</dbReference>
<evidence type="ECO:0000256" key="6">
    <source>
        <dbReference type="ARBA" id="ARBA00022475"/>
    </source>
</evidence>
<protein>
    <recommendedName>
        <fullName evidence="4">alpha-L-fucosidase</fullName>
        <ecNumber evidence="4">3.2.1.51</ecNumber>
    </recommendedName>
</protein>
<evidence type="ECO:0000256" key="10">
    <source>
        <dbReference type="ARBA" id="ARBA00022989"/>
    </source>
</evidence>
<dbReference type="Pfam" id="PF01120">
    <property type="entry name" value="Alpha_L_fucos"/>
    <property type="match status" value="1"/>
</dbReference>
<evidence type="ECO:0000256" key="9">
    <source>
        <dbReference type="ARBA" id="ARBA00022801"/>
    </source>
</evidence>
<comment type="subcellular location">
    <subcellularLocation>
        <location evidence="2 13">Cell membrane</location>
        <topology evidence="2 13">Multi-pass membrane protein</topology>
    </subcellularLocation>
</comment>
<evidence type="ECO:0000256" key="2">
    <source>
        <dbReference type="ARBA" id="ARBA00004651"/>
    </source>
</evidence>
<keyword evidence="6" id="KW-1003">Cell membrane</keyword>
<dbReference type="PRINTS" id="PR00741">
    <property type="entry name" value="GLHYDRLASE29"/>
</dbReference>
<dbReference type="GO" id="GO:0006004">
    <property type="term" value="P:fucose metabolic process"/>
    <property type="evidence" value="ECO:0007669"/>
    <property type="project" value="InterPro"/>
</dbReference>
<dbReference type="GO" id="GO:0055085">
    <property type="term" value="P:transmembrane transport"/>
    <property type="evidence" value="ECO:0007669"/>
    <property type="project" value="InterPro"/>
</dbReference>
<keyword evidence="9" id="KW-0378">Hydrolase</keyword>
<feature type="transmembrane region" description="Helical" evidence="13">
    <location>
        <begin position="236"/>
        <end position="257"/>
    </location>
</feature>
<evidence type="ECO:0000259" key="14">
    <source>
        <dbReference type="PROSITE" id="PS50928"/>
    </source>
</evidence>
<dbReference type="InterPro" id="IPR000515">
    <property type="entry name" value="MetI-like"/>
</dbReference>
<evidence type="ECO:0000256" key="1">
    <source>
        <dbReference type="ARBA" id="ARBA00004071"/>
    </source>
</evidence>
<feature type="transmembrane region" description="Helical" evidence="13">
    <location>
        <begin position="63"/>
        <end position="92"/>
    </location>
</feature>
<dbReference type="Pfam" id="PF00528">
    <property type="entry name" value="BPD_transp_1"/>
    <property type="match status" value="1"/>
</dbReference>
<dbReference type="InterPro" id="IPR016286">
    <property type="entry name" value="FUC_metazoa-typ"/>
</dbReference>
<accession>A0A6V8LIY1</accession>
<dbReference type="GO" id="GO:0005886">
    <property type="term" value="C:plasma membrane"/>
    <property type="evidence" value="ECO:0007669"/>
    <property type="project" value="UniProtKB-SubCell"/>
</dbReference>
<dbReference type="InterPro" id="IPR017853">
    <property type="entry name" value="GH"/>
</dbReference>
<feature type="transmembrane region" description="Helical" evidence="13">
    <location>
        <begin position="99"/>
        <end position="123"/>
    </location>
</feature>
<dbReference type="SUPFAM" id="SSF161098">
    <property type="entry name" value="MetI-like"/>
    <property type="match status" value="1"/>
</dbReference>
<gene>
    <name evidence="15" type="ORF">Prum_076590</name>
</gene>
<reference evidence="15 16" key="1">
    <citation type="submission" date="2020-03" db="EMBL/GenBank/DDBJ databases">
        <title>Whole genome shotgun sequence of Phytohabitans rumicis NBRC 108638.</title>
        <authorList>
            <person name="Komaki H."/>
            <person name="Tamura T."/>
        </authorList>
    </citation>
    <scope>NUCLEOTIDE SEQUENCE [LARGE SCALE GENOMIC DNA]</scope>
    <source>
        <strain evidence="15 16">NBRC 108638</strain>
    </source>
</reference>
<proteinExistence type="inferred from homology"/>
<dbReference type="PANTHER" id="PTHR43744">
    <property type="entry name" value="ABC TRANSPORTER PERMEASE PROTEIN MG189-RELATED-RELATED"/>
    <property type="match status" value="1"/>
</dbReference>
<comment type="function">
    <text evidence="1">Alpha-L-fucosidase is responsible for hydrolyzing the alpha-1,6-linked fucose joined to the reducing-end N-acetylglucosamine of the carbohydrate moieties of glycoproteins.</text>
</comment>
<evidence type="ECO:0000256" key="13">
    <source>
        <dbReference type="RuleBase" id="RU363032"/>
    </source>
</evidence>
<dbReference type="CDD" id="cd06261">
    <property type="entry name" value="TM_PBP2"/>
    <property type="match status" value="1"/>
</dbReference>
<comment type="similarity">
    <text evidence="13">Belongs to the binding-protein-dependent transport system permease family.</text>
</comment>
<evidence type="ECO:0000256" key="12">
    <source>
        <dbReference type="ARBA" id="ARBA00023295"/>
    </source>
</evidence>
<feature type="domain" description="ABC transmembrane type-1" evidence="14">
    <location>
        <begin position="64"/>
        <end position="257"/>
    </location>
</feature>
<keyword evidence="8" id="KW-0732">Signal</keyword>
<dbReference type="PROSITE" id="PS50928">
    <property type="entry name" value="ABC_TM1"/>
    <property type="match status" value="1"/>
</dbReference>
<evidence type="ECO:0000256" key="4">
    <source>
        <dbReference type="ARBA" id="ARBA00012662"/>
    </source>
</evidence>
<dbReference type="PANTHER" id="PTHR43744:SF12">
    <property type="entry name" value="ABC TRANSPORTER PERMEASE PROTEIN MG189-RELATED"/>
    <property type="match status" value="1"/>
</dbReference>
<dbReference type="SUPFAM" id="SSF51445">
    <property type="entry name" value="(Trans)glycosidases"/>
    <property type="match status" value="1"/>
</dbReference>
<evidence type="ECO:0000256" key="8">
    <source>
        <dbReference type="ARBA" id="ARBA00022729"/>
    </source>
</evidence>
<dbReference type="SMART" id="SM00812">
    <property type="entry name" value="Alpha_L_fucos"/>
    <property type="match status" value="1"/>
</dbReference>
<sequence>MKRTGVHVFLVLWALVVTVPLLWAVVSSLKTDSQIFTSPWSVPTDPQFGNYARAWGQAQIGTYFLNSLIVVGGSVLLVMLLGSMTAYVLACYRFRGNRLVYYLFVAGMTFPVFLALVPLFFVVKQLGLLNTYPGLILVYTAYALPFTVFFLRGFFRNLPWAVAEAAIVDGCSHYGVFFRVMLPMAKPGLVSIGIFNFLGLWNQYLLPLVLNQQPERYVLAQGLAALAVNQGYRSDWSALFAGLTIAIMPVLIVYLIFYRHVQAGLTAGPSSDHAALVHRREIGHLPALGDLRRPGRGRVVVVLLRRRVLCGLHGAGGGVHRAALRPGRVGPPLPALRARYSVLTAKHHDGMALWDTQAGDLSVAKRTPAARDLLGEYVAGMRRHDLKVGFYFSHLDWSHPDYPTQRPSTLVRPWVESRFGLCAEGAEDPARWERFLRFHRAQVGELLGYRPDLMWFDGAWERDESQWRMRELRDSILAEAPNMIVSRLLDHSDYETPEQGLPIVPPDGPWELCLTVNDSWGHQPADRNFKSTRQLVRIFAETLGGGGNLLLGIGPREDGTFQPEHVERLHALGAWIERNREAVYGTGRGLPLGHHYGPSMLSKDGRTLFLVCLDRPIEYVAVKGLRTKVRGVSVLGTGAALGHRVVGGFGDDVPGVLYIDAPAEVDEYATVLAVELDGVLDLYRGAGYHG</sequence>
<dbReference type="InterPro" id="IPR000933">
    <property type="entry name" value="Glyco_hydro_29"/>
</dbReference>
<comment type="caution">
    <text evidence="15">The sequence shown here is derived from an EMBL/GenBank/DDBJ whole genome shotgun (WGS) entry which is preliminary data.</text>
</comment>
<keyword evidence="16" id="KW-1185">Reference proteome</keyword>
<organism evidence="15 16">
    <name type="scientific">Phytohabitans rumicis</name>
    <dbReference type="NCBI Taxonomy" id="1076125"/>
    <lineage>
        <taxon>Bacteria</taxon>
        <taxon>Bacillati</taxon>
        <taxon>Actinomycetota</taxon>
        <taxon>Actinomycetes</taxon>
        <taxon>Micromonosporales</taxon>
        <taxon>Micromonosporaceae</taxon>
    </lineage>
</organism>
<evidence type="ECO:0000256" key="11">
    <source>
        <dbReference type="ARBA" id="ARBA00023136"/>
    </source>
</evidence>
<evidence type="ECO:0000256" key="3">
    <source>
        <dbReference type="ARBA" id="ARBA00007951"/>
    </source>
</evidence>
<keyword evidence="12" id="KW-0326">Glycosidase</keyword>
<dbReference type="AlphaFoldDB" id="A0A6V8LIY1"/>
<name>A0A6V8LIY1_9ACTN</name>
<dbReference type="Proteomes" id="UP000482960">
    <property type="component" value="Unassembled WGS sequence"/>
</dbReference>
<feature type="transmembrane region" description="Helical" evidence="13">
    <location>
        <begin position="176"/>
        <end position="201"/>
    </location>
</feature>
<evidence type="ECO:0000313" key="15">
    <source>
        <dbReference type="EMBL" id="GFJ94017.1"/>
    </source>
</evidence>
<dbReference type="InterPro" id="IPR057739">
    <property type="entry name" value="Glyco_hydro_29_N"/>
</dbReference>
<evidence type="ECO:0000313" key="16">
    <source>
        <dbReference type="Proteomes" id="UP000482960"/>
    </source>
</evidence>
<keyword evidence="11 13" id="KW-0472">Membrane</keyword>
<keyword evidence="7 13" id="KW-0812">Transmembrane</keyword>
<dbReference type="EC" id="3.2.1.51" evidence="4"/>